<gene>
    <name evidence="7" type="ORF">PUT78_07840</name>
</gene>
<keyword evidence="7" id="KW-0808">Transferase</keyword>
<dbReference type="Pfam" id="PF00155">
    <property type="entry name" value="Aminotran_1_2"/>
    <property type="match status" value="1"/>
</dbReference>
<dbReference type="Proteomes" id="UP001431784">
    <property type="component" value="Unassembled WGS sequence"/>
</dbReference>
<dbReference type="PANTHER" id="PTHR46577">
    <property type="entry name" value="HTH-TYPE TRANSCRIPTIONAL REGULATORY PROTEIN GABR"/>
    <property type="match status" value="1"/>
</dbReference>
<dbReference type="Pfam" id="PF00392">
    <property type="entry name" value="GntR"/>
    <property type="match status" value="1"/>
</dbReference>
<feature type="domain" description="HTH gntR-type" evidence="6">
    <location>
        <begin position="13"/>
        <end position="81"/>
    </location>
</feature>
<dbReference type="PANTHER" id="PTHR46577:SF1">
    <property type="entry name" value="HTH-TYPE TRANSCRIPTIONAL REGULATORY PROTEIN GABR"/>
    <property type="match status" value="1"/>
</dbReference>
<dbReference type="InterPro" id="IPR015421">
    <property type="entry name" value="PyrdxlP-dep_Trfase_major"/>
</dbReference>
<dbReference type="InterPro" id="IPR036388">
    <property type="entry name" value="WH-like_DNA-bd_sf"/>
</dbReference>
<dbReference type="EMBL" id="JAQZSM010000005">
    <property type="protein sequence ID" value="MDD7971007.1"/>
    <property type="molecule type" value="Genomic_DNA"/>
</dbReference>
<dbReference type="Gene3D" id="1.10.10.10">
    <property type="entry name" value="Winged helix-like DNA-binding domain superfamily/Winged helix DNA-binding domain"/>
    <property type="match status" value="1"/>
</dbReference>
<comment type="similarity">
    <text evidence="1">In the C-terminal section; belongs to the class-I pyridoxal-phosphate-dependent aminotransferase family.</text>
</comment>
<evidence type="ECO:0000259" key="6">
    <source>
        <dbReference type="PROSITE" id="PS50949"/>
    </source>
</evidence>
<evidence type="ECO:0000313" key="7">
    <source>
        <dbReference type="EMBL" id="MDD7971007.1"/>
    </source>
</evidence>
<dbReference type="SUPFAM" id="SSF46785">
    <property type="entry name" value="Winged helix' DNA-binding domain"/>
    <property type="match status" value="1"/>
</dbReference>
<keyword evidence="8" id="KW-1185">Reference proteome</keyword>
<evidence type="ECO:0000256" key="5">
    <source>
        <dbReference type="ARBA" id="ARBA00023163"/>
    </source>
</evidence>
<accession>A0ABT5T796</accession>
<dbReference type="InterPro" id="IPR004839">
    <property type="entry name" value="Aminotransferase_I/II_large"/>
</dbReference>
<keyword evidence="3" id="KW-0805">Transcription regulation</keyword>
<dbReference type="GO" id="GO:0008483">
    <property type="term" value="F:transaminase activity"/>
    <property type="evidence" value="ECO:0007669"/>
    <property type="project" value="UniProtKB-KW"/>
</dbReference>
<proteinExistence type="inferred from homology"/>
<dbReference type="SUPFAM" id="SSF53383">
    <property type="entry name" value="PLP-dependent transferases"/>
    <property type="match status" value="1"/>
</dbReference>
<sequence length="464" mass="51005">MTTWPPDPAKLMRPVYRSLASSIAGAIDSGKLQPGERLPTHRELAYQLGISVQTVSRAYEELIRTDLVVGEVGRGTYVKDPASDHRAPPFQRIDGSERVIDCSMLTPVRGALHDTALTSALREMSRETPPADWFSFRPRHAYQSHMQPALRWLKLCGLAPHPEQVLPVNGATVAMNVAVMTAATSGDLVVTEDMGHHTLKTLARIYGLRLTGLACDEQGILPDALDHAARHHGARVLYVMPSGNSPRTLSMGAKRRTDIVALARKYDLQIIENDAWGPLEPDRPPPLAALAPERVFHVSGVSKCLMPALRFGWLVVPQPHVTAAFSQHMVTDWMANPLSADIVSRWIADGTALKLLNWQRDMLARRNALVRRHLGGLGVWSNPHGMHVWLPLPGHWDETSFVSSARQHGVAVAPGHAFETGVTRSPHRGVRICLGGPNDAELAEALRLVAWLAQNRPGPEFLTF</sequence>
<evidence type="ECO:0000256" key="1">
    <source>
        <dbReference type="ARBA" id="ARBA00005384"/>
    </source>
</evidence>
<reference evidence="7" key="1">
    <citation type="submission" date="2023-02" db="EMBL/GenBank/DDBJ databases">
        <title>Description of Roseinatronobacter alkalisoli sp. nov., an alkaliphilic bacerium isolated from soda soil.</title>
        <authorList>
            <person name="Wei W."/>
        </authorList>
    </citation>
    <scope>NUCLEOTIDE SEQUENCE</scope>
    <source>
        <strain evidence="7">HJB301</strain>
    </source>
</reference>
<keyword evidence="4" id="KW-0238">DNA-binding</keyword>
<dbReference type="InterPro" id="IPR036390">
    <property type="entry name" value="WH_DNA-bd_sf"/>
</dbReference>
<evidence type="ECO:0000256" key="4">
    <source>
        <dbReference type="ARBA" id="ARBA00023125"/>
    </source>
</evidence>
<keyword evidence="7" id="KW-0032">Aminotransferase</keyword>
<evidence type="ECO:0000313" key="8">
    <source>
        <dbReference type="Proteomes" id="UP001431784"/>
    </source>
</evidence>
<dbReference type="InterPro" id="IPR015424">
    <property type="entry name" value="PyrdxlP-dep_Trfase"/>
</dbReference>
<protein>
    <submittedName>
        <fullName evidence="7">PLP-dependent aminotransferase family protein</fullName>
    </submittedName>
</protein>
<keyword evidence="5" id="KW-0804">Transcription</keyword>
<name>A0ABT5T796_9RHOB</name>
<keyword evidence="2" id="KW-0663">Pyridoxal phosphate</keyword>
<dbReference type="CDD" id="cd07377">
    <property type="entry name" value="WHTH_GntR"/>
    <property type="match status" value="1"/>
</dbReference>
<dbReference type="CDD" id="cd00609">
    <property type="entry name" value="AAT_like"/>
    <property type="match status" value="1"/>
</dbReference>
<dbReference type="Gene3D" id="3.40.640.10">
    <property type="entry name" value="Type I PLP-dependent aspartate aminotransferase-like (Major domain)"/>
    <property type="match status" value="1"/>
</dbReference>
<dbReference type="InterPro" id="IPR051446">
    <property type="entry name" value="HTH_trans_reg/aminotransferase"/>
</dbReference>
<evidence type="ECO:0000256" key="3">
    <source>
        <dbReference type="ARBA" id="ARBA00023015"/>
    </source>
</evidence>
<comment type="caution">
    <text evidence="7">The sequence shown here is derived from an EMBL/GenBank/DDBJ whole genome shotgun (WGS) entry which is preliminary data.</text>
</comment>
<dbReference type="PROSITE" id="PS50949">
    <property type="entry name" value="HTH_GNTR"/>
    <property type="match status" value="1"/>
</dbReference>
<dbReference type="InterPro" id="IPR000524">
    <property type="entry name" value="Tscrpt_reg_HTH_GntR"/>
</dbReference>
<dbReference type="RefSeq" id="WP_274351694.1">
    <property type="nucleotide sequence ID" value="NZ_JAQZSM010000005.1"/>
</dbReference>
<dbReference type="SMART" id="SM00345">
    <property type="entry name" value="HTH_GNTR"/>
    <property type="match status" value="1"/>
</dbReference>
<organism evidence="7 8">
    <name type="scientific">Roseinatronobacter alkalisoli</name>
    <dbReference type="NCBI Taxonomy" id="3028235"/>
    <lineage>
        <taxon>Bacteria</taxon>
        <taxon>Pseudomonadati</taxon>
        <taxon>Pseudomonadota</taxon>
        <taxon>Alphaproteobacteria</taxon>
        <taxon>Rhodobacterales</taxon>
        <taxon>Paracoccaceae</taxon>
        <taxon>Roseinatronobacter</taxon>
    </lineage>
</organism>
<evidence type="ECO:0000256" key="2">
    <source>
        <dbReference type="ARBA" id="ARBA00022898"/>
    </source>
</evidence>